<dbReference type="Proteomes" id="UP000199180">
    <property type="component" value="Unassembled WGS sequence"/>
</dbReference>
<dbReference type="Pfam" id="PF01965">
    <property type="entry name" value="DJ-1_PfpI"/>
    <property type="match status" value="1"/>
</dbReference>
<evidence type="ECO:0000313" key="4">
    <source>
        <dbReference type="EMBL" id="SET82455.1"/>
    </source>
</evidence>
<keyword evidence="5" id="KW-1185">Reference proteome</keyword>
<proteinExistence type="predicted"/>
<dbReference type="InterPro" id="IPR052158">
    <property type="entry name" value="INH-QAR"/>
</dbReference>
<evidence type="ECO:0000256" key="2">
    <source>
        <dbReference type="ARBA" id="ARBA00023163"/>
    </source>
</evidence>
<dbReference type="Gene3D" id="3.40.50.880">
    <property type="match status" value="1"/>
</dbReference>
<sequence length="323" mass="35509">MQRWAIIVQIWKSSETCRSIGVLLFDDFSNHCLANAIEPFRAANTMARKQLYRWQFLSLDGAAVVSSSGLPVHPGAALARHPGGDYLFVMPSYGFQAHATPACARGLRAARRRFRTLVGMDTGSWLLADAGLLEGRRATIHWDELGNLAETYPGTRVTDDRMVDDGDILTCGGVTTTFDLALHLIEAHHGAMLRLEVASLFMHGEAAAPLPGPSQMPRNRKAEAAVALMRRNIETPLPIPDIARQIGLSAKALSQICQQRHGLGAAQLYQAIRLREARRLIEQTGFGIEEIAGRCGYQNASAMTRAFHREFATTPRDLRRSGP</sequence>
<dbReference type="InterPro" id="IPR009057">
    <property type="entry name" value="Homeodomain-like_sf"/>
</dbReference>
<dbReference type="OrthoDB" id="9793400at2"/>
<keyword evidence="4" id="KW-0238">DNA-binding</keyword>
<dbReference type="InterPro" id="IPR029062">
    <property type="entry name" value="Class_I_gatase-like"/>
</dbReference>
<dbReference type="STRING" id="364199.SAMN04489858_11146"/>
<dbReference type="CDD" id="cd03136">
    <property type="entry name" value="GATase1_AraC_ArgR_like"/>
    <property type="match status" value="1"/>
</dbReference>
<evidence type="ECO:0000313" key="5">
    <source>
        <dbReference type="Proteomes" id="UP000199180"/>
    </source>
</evidence>
<gene>
    <name evidence="4" type="ORF">SAMN04489858_11146</name>
</gene>
<dbReference type="GO" id="GO:0043565">
    <property type="term" value="F:sequence-specific DNA binding"/>
    <property type="evidence" value="ECO:0007669"/>
    <property type="project" value="InterPro"/>
</dbReference>
<dbReference type="SUPFAM" id="SSF46689">
    <property type="entry name" value="Homeodomain-like"/>
    <property type="match status" value="1"/>
</dbReference>
<dbReference type="Gene3D" id="1.10.10.60">
    <property type="entry name" value="Homeodomain-like"/>
    <property type="match status" value="1"/>
</dbReference>
<protein>
    <submittedName>
        <fullName evidence="4">Transcriptional regulator GlxA family, contains an amidase domain and an AraC-type DNA-binding HTH domain</fullName>
    </submittedName>
</protein>
<dbReference type="PROSITE" id="PS01124">
    <property type="entry name" value="HTH_ARAC_FAMILY_2"/>
    <property type="match status" value="1"/>
</dbReference>
<evidence type="ECO:0000256" key="1">
    <source>
        <dbReference type="ARBA" id="ARBA00023015"/>
    </source>
</evidence>
<dbReference type="PANTHER" id="PTHR43130:SF3">
    <property type="entry name" value="HTH-TYPE TRANSCRIPTIONAL REGULATOR RV1931C"/>
    <property type="match status" value="1"/>
</dbReference>
<name>A0A1I0HF95_9RHOB</name>
<keyword evidence="2" id="KW-0804">Transcription</keyword>
<accession>A0A1I0HF95</accession>
<dbReference type="EMBL" id="FOHO01000011">
    <property type="protein sequence ID" value="SET82455.1"/>
    <property type="molecule type" value="Genomic_DNA"/>
</dbReference>
<feature type="domain" description="HTH araC/xylS-type" evidence="3">
    <location>
        <begin position="223"/>
        <end position="321"/>
    </location>
</feature>
<dbReference type="SMART" id="SM00342">
    <property type="entry name" value="HTH_ARAC"/>
    <property type="match status" value="1"/>
</dbReference>
<dbReference type="InterPro" id="IPR018060">
    <property type="entry name" value="HTH_AraC"/>
</dbReference>
<dbReference type="AlphaFoldDB" id="A0A1I0HF95"/>
<dbReference type="PANTHER" id="PTHR43130">
    <property type="entry name" value="ARAC-FAMILY TRANSCRIPTIONAL REGULATOR"/>
    <property type="match status" value="1"/>
</dbReference>
<organism evidence="4 5">
    <name type="scientific">Paracoccus homiensis</name>
    <dbReference type="NCBI Taxonomy" id="364199"/>
    <lineage>
        <taxon>Bacteria</taxon>
        <taxon>Pseudomonadati</taxon>
        <taxon>Pseudomonadota</taxon>
        <taxon>Alphaproteobacteria</taxon>
        <taxon>Rhodobacterales</taxon>
        <taxon>Paracoccaceae</taxon>
        <taxon>Paracoccus</taxon>
    </lineage>
</organism>
<keyword evidence="1" id="KW-0805">Transcription regulation</keyword>
<dbReference type="SUPFAM" id="SSF52317">
    <property type="entry name" value="Class I glutamine amidotransferase-like"/>
    <property type="match status" value="1"/>
</dbReference>
<dbReference type="InterPro" id="IPR002818">
    <property type="entry name" value="DJ-1/PfpI"/>
</dbReference>
<dbReference type="GO" id="GO:0003700">
    <property type="term" value="F:DNA-binding transcription factor activity"/>
    <property type="evidence" value="ECO:0007669"/>
    <property type="project" value="InterPro"/>
</dbReference>
<reference evidence="4 5" key="1">
    <citation type="submission" date="2016-10" db="EMBL/GenBank/DDBJ databases">
        <authorList>
            <person name="de Groot N.N."/>
        </authorList>
    </citation>
    <scope>NUCLEOTIDE SEQUENCE [LARGE SCALE GENOMIC DNA]</scope>
    <source>
        <strain evidence="4 5">DSM 17862</strain>
    </source>
</reference>
<dbReference type="Pfam" id="PF12833">
    <property type="entry name" value="HTH_18"/>
    <property type="match status" value="1"/>
</dbReference>
<evidence type="ECO:0000259" key="3">
    <source>
        <dbReference type="PROSITE" id="PS01124"/>
    </source>
</evidence>